<reference evidence="1 2" key="1">
    <citation type="journal article" date="2019" name="Commun. Biol.">
        <title>The bagworm genome reveals a unique fibroin gene that provides high tensile strength.</title>
        <authorList>
            <person name="Kono N."/>
            <person name="Nakamura H."/>
            <person name="Ohtoshi R."/>
            <person name="Tomita M."/>
            <person name="Numata K."/>
            <person name="Arakawa K."/>
        </authorList>
    </citation>
    <scope>NUCLEOTIDE SEQUENCE [LARGE SCALE GENOMIC DNA]</scope>
</reference>
<dbReference type="OrthoDB" id="8240057at2759"/>
<organism evidence="1 2">
    <name type="scientific">Eumeta variegata</name>
    <name type="common">Bagworm moth</name>
    <name type="synonym">Eumeta japonica</name>
    <dbReference type="NCBI Taxonomy" id="151549"/>
    <lineage>
        <taxon>Eukaryota</taxon>
        <taxon>Metazoa</taxon>
        <taxon>Ecdysozoa</taxon>
        <taxon>Arthropoda</taxon>
        <taxon>Hexapoda</taxon>
        <taxon>Insecta</taxon>
        <taxon>Pterygota</taxon>
        <taxon>Neoptera</taxon>
        <taxon>Endopterygota</taxon>
        <taxon>Lepidoptera</taxon>
        <taxon>Glossata</taxon>
        <taxon>Ditrysia</taxon>
        <taxon>Tineoidea</taxon>
        <taxon>Psychidae</taxon>
        <taxon>Oiketicinae</taxon>
        <taxon>Eumeta</taxon>
    </lineage>
</organism>
<sequence length="100" mass="11007">MKASEQINDDAITPAAEATEVMQVDDVIASTSTLDCIDIDYVRTPIIKDIVISNYSRFTTKFIITQNLKNFAVSNSAVVSNIQFALGKRGVLRSEAHDLK</sequence>
<evidence type="ECO:0000313" key="1">
    <source>
        <dbReference type="EMBL" id="GBP64458.1"/>
    </source>
</evidence>
<keyword evidence="2" id="KW-1185">Reference proteome</keyword>
<dbReference type="AlphaFoldDB" id="A0A4C1XLX2"/>
<dbReference type="Proteomes" id="UP000299102">
    <property type="component" value="Unassembled WGS sequence"/>
</dbReference>
<protein>
    <submittedName>
        <fullName evidence="1">Uncharacterized protein</fullName>
    </submittedName>
</protein>
<evidence type="ECO:0000313" key="2">
    <source>
        <dbReference type="Proteomes" id="UP000299102"/>
    </source>
</evidence>
<comment type="caution">
    <text evidence="1">The sequence shown here is derived from an EMBL/GenBank/DDBJ whole genome shotgun (WGS) entry which is preliminary data.</text>
</comment>
<accession>A0A4C1XLX2</accession>
<gene>
    <name evidence="1" type="ORF">EVAR_46222_1</name>
</gene>
<dbReference type="EMBL" id="BGZK01000898">
    <property type="protein sequence ID" value="GBP64458.1"/>
    <property type="molecule type" value="Genomic_DNA"/>
</dbReference>
<name>A0A4C1XLX2_EUMVA</name>
<proteinExistence type="predicted"/>